<comment type="caution">
    <text evidence="1">The sequence shown here is derived from an EMBL/GenBank/DDBJ whole genome shotgun (WGS) entry which is preliminary data.</text>
</comment>
<sequence>MRLILSRFVACGQGATAVEYGLIALFMSGAIIAGFPAVRDAVQTLYETVSGSVASAGS</sequence>
<accession>A0ABU0MAQ6</accession>
<proteinExistence type="predicted"/>
<evidence type="ECO:0000313" key="1">
    <source>
        <dbReference type="EMBL" id="MDQ0517858.1"/>
    </source>
</evidence>
<organism evidence="1 2">
    <name type="scientific">Kaistia geumhonensis</name>
    <dbReference type="NCBI Taxonomy" id="410839"/>
    <lineage>
        <taxon>Bacteria</taxon>
        <taxon>Pseudomonadati</taxon>
        <taxon>Pseudomonadota</taxon>
        <taxon>Alphaproteobacteria</taxon>
        <taxon>Hyphomicrobiales</taxon>
        <taxon>Kaistiaceae</taxon>
        <taxon>Kaistia</taxon>
    </lineage>
</organism>
<gene>
    <name evidence="1" type="ORF">QO015_003471</name>
</gene>
<name>A0ABU0MAQ6_9HYPH</name>
<dbReference type="RefSeq" id="WP_266282644.1">
    <property type="nucleotide sequence ID" value="NZ_JAPKNF010000002.1"/>
</dbReference>
<keyword evidence="2" id="KW-1185">Reference proteome</keyword>
<protein>
    <submittedName>
        <fullName evidence="1">Flp pilus assembly pilin Flp</fullName>
    </submittedName>
</protein>
<reference evidence="1 2" key="1">
    <citation type="submission" date="2023-07" db="EMBL/GenBank/DDBJ databases">
        <title>Genomic Encyclopedia of Type Strains, Phase IV (KMG-IV): sequencing the most valuable type-strain genomes for metagenomic binning, comparative biology and taxonomic classification.</title>
        <authorList>
            <person name="Goeker M."/>
        </authorList>
    </citation>
    <scope>NUCLEOTIDE SEQUENCE [LARGE SCALE GENOMIC DNA]</scope>
    <source>
        <strain evidence="1 2">B1-1</strain>
    </source>
</reference>
<evidence type="ECO:0000313" key="2">
    <source>
        <dbReference type="Proteomes" id="UP001223743"/>
    </source>
</evidence>
<dbReference type="EMBL" id="JAUSWJ010000001">
    <property type="protein sequence ID" value="MDQ0517858.1"/>
    <property type="molecule type" value="Genomic_DNA"/>
</dbReference>
<dbReference type="Proteomes" id="UP001223743">
    <property type="component" value="Unassembled WGS sequence"/>
</dbReference>